<organism evidence="1 2">
    <name type="scientific">Armillaria gallica</name>
    <name type="common">Bulbous honey fungus</name>
    <name type="synonym">Armillaria bulbosa</name>
    <dbReference type="NCBI Taxonomy" id="47427"/>
    <lineage>
        <taxon>Eukaryota</taxon>
        <taxon>Fungi</taxon>
        <taxon>Dikarya</taxon>
        <taxon>Basidiomycota</taxon>
        <taxon>Agaricomycotina</taxon>
        <taxon>Agaricomycetes</taxon>
        <taxon>Agaricomycetidae</taxon>
        <taxon>Agaricales</taxon>
        <taxon>Marasmiineae</taxon>
        <taxon>Physalacriaceae</taxon>
        <taxon>Armillaria</taxon>
    </lineage>
</organism>
<name>A0A2H3CSN5_ARMGA</name>
<dbReference type="OrthoDB" id="3034442at2759"/>
<proteinExistence type="predicted"/>
<dbReference type="STRING" id="47427.A0A2H3CSN5"/>
<accession>A0A2H3CSN5</accession>
<dbReference type="EMBL" id="KZ293686">
    <property type="protein sequence ID" value="PBK86055.1"/>
    <property type="molecule type" value="Genomic_DNA"/>
</dbReference>
<dbReference type="Proteomes" id="UP000217790">
    <property type="component" value="Unassembled WGS sequence"/>
</dbReference>
<dbReference type="InParanoid" id="A0A2H3CSN5"/>
<gene>
    <name evidence="1" type="ORF">ARMGADRAFT_1086819</name>
</gene>
<dbReference type="AlphaFoldDB" id="A0A2H3CSN5"/>
<evidence type="ECO:0000313" key="1">
    <source>
        <dbReference type="EMBL" id="PBK86055.1"/>
    </source>
</evidence>
<sequence length="171" mass="19601">MSGNKTNERTYSDDVGDTQHDHRLQVILTPPTILVVATLHHPGHFHLHPLQLGRQRLRDIDLYPHPLPERQSLGIRAKFTRALLTFLLPSSSSNHRRMDPRTIVPSHWEEHNSCETFIAAVFPDPLNPIDQARVWEICMNSLNNWTVFDYEEDLGRIALGSVFGKVTIVQL</sequence>
<keyword evidence="2" id="KW-1185">Reference proteome</keyword>
<reference evidence="2" key="1">
    <citation type="journal article" date="2017" name="Nat. Ecol. Evol.">
        <title>Genome expansion and lineage-specific genetic innovations in the forest pathogenic fungi Armillaria.</title>
        <authorList>
            <person name="Sipos G."/>
            <person name="Prasanna A.N."/>
            <person name="Walter M.C."/>
            <person name="O'Connor E."/>
            <person name="Balint B."/>
            <person name="Krizsan K."/>
            <person name="Kiss B."/>
            <person name="Hess J."/>
            <person name="Varga T."/>
            <person name="Slot J."/>
            <person name="Riley R."/>
            <person name="Boka B."/>
            <person name="Rigling D."/>
            <person name="Barry K."/>
            <person name="Lee J."/>
            <person name="Mihaltcheva S."/>
            <person name="LaButti K."/>
            <person name="Lipzen A."/>
            <person name="Waldron R."/>
            <person name="Moloney N.M."/>
            <person name="Sperisen C."/>
            <person name="Kredics L."/>
            <person name="Vagvoelgyi C."/>
            <person name="Patrignani A."/>
            <person name="Fitzpatrick D."/>
            <person name="Nagy I."/>
            <person name="Doyle S."/>
            <person name="Anderson J.B."/>
            <person name="Grigoriev I.V."/>
            <person name="Gueldener U."/>
            <person name="Muensterkoetter M."/>
            <person name="Nagy L.G."/>
        </authorList>
    </citation>
    <scope>NUCLEOTIDE SEQUENCE [LARGE SCALE GENOMIC DNA]</scope>
    <source>
        <strain evidence="2">Ar21-2</strain>
    </source>
</reference>
<protein>
    <submittedName>
        <fullName evidence="1">Uncharacterized protein</fullName>
    </submittedName>
</protein>
<evidence type="ECO:0000313" key="2">
    <source>
        <dbReference type="Proteomes" id="UP000217790"/>
    </source>
</evidence>